<organism evidence="1 2">
    <name type="scientific">Vibrio tapetis subsp. tapetis</name>
    <dbReference type="NCBI Taxonomy" id="1671868"/>
    <lineage>
        <taxon>Bacteria</taxon>
        <taxon>Pseudomonadati</taxon>
        <taxon>Pseudomonadota</taxon>
        <taxon>Gammaproteobacteria</taxon>
        <taxon>Vibrionales</taxon>
        <taxon>Vibrionaceae</taxon>
        <taxon>Vibrio</taxon>
    </lineage>
</organism>
<evidence type="ECO:0000313" key="1">
    <source>
        <dbReference type="EMBL" id="SON49996.1"/>
    </source>
</evidence>
<dbReference type="OrthoDB" id="8480925at2"/>
<sequence>MRIEQVNLVEFWLFEAKLLHKHVKSERKSHSLPVLRRLLNQKVLVGLSLPELQKDVSIVQRKHLLQLVSIENGFASWVAFKQTLESASDSSGQYLPERIKLKNIGYPALWFSTMDEAVSYANIHGGEAIPVGSQAVIAINHSA</sequence>
<dbReference type="Proteomes" id="UP000235828">
    <property type="component" value="Chromosome A"/>
</dbReference>
<gene>
    <name evidence="1" type="ORF">VTAP4600_A2017</name>
</gene>
<keyword evidence="2" id="KW-1185">Reference proteome</keyword>
<accession>A0A2N8ZDL3</accession>
<dbReference type="EMBL" id="LT960611">
    <property type="protein sequence ID" value="SON49996.1"/>
    <property type="molecule type" value="Genomic_DNA"/>
</dbReference>
<proteinExistence type="predicted"/>
<dbReference type="RefSeq" id="WP_102522571.1">
    <property type="nucleotide sequence ID" value="NZ_LT960611.1"/>
</dbReference>
<dbReference type="AlphaFoldDB" id="A0A2N8ZDL3"/>
<evidence type="ECO:0000313" key="2">
    <source>
        <dbReference type="Proteomes" id="UP000235828"/>
    </source>
</evidence>
<reference evidence="1 2" key="1">
    <citation type="submission" date="2017-10" db="EMBL/GenBank/DDBJ databases">
        <authorList>
            <person name="Banno H."/>
            <person name="Chua N.-H."/>
        </authorList>
    </citation>
    <scope>NUCLEOTIDE SEQUENCE [LARGE SCALE GENOMIC DNA]</scope>
    <source>
        <strain evidence="1">Vibrio tapetis CECT4600</strain>
    </source>
</reference>
<dbReference type="KEGG" id="vta:A2017"/>
<name>A0A2N8ZDL3_9VIBR</name>
<protein>
    <submittedName>
        <fullName evidence="1">Uncharacterized protein</fullName>
    </submittedName>
</protein>